<dbReference type="Proteomes" id="UP000177269">
    <property type="component" value="Unassembled WGS sequence"/>
</dbReference>
<name>A0A1G2P3E7_9BACT</name>
<sequence>MKKTLHYFDKLEDGIRARLSRMPILYTFIGGVAIVLFWRGVWITADEFPILTGPVSILISVLVLLLTGLFVSFFVGDVIILSGLKNEKKIIEKTETEVKADSITLKEIKEEIDEIKTIVKNNK</sequence>
<keyword evidence="1" id="KW-0472">Membrane</keyword>
<gene>
    <name evidence="2" type="ORF">A3G52_03300</name>
</gene>
<comment type="caution">
    <text evidence="2">The sequence shown here is derived from an EMBL/GenBank/DDBJ whole genome shotgun (WGS) entry which is preliminary data.</text>
</comment>
<accession>A0A1G2P3E7</accession>
<proteinExistence type="predicted"/>
<keyword evidence="1" id="KW-0812">Transmembrane</keyword>
<dbReference type="AlphaFoldDB" id="A0A1G2P3E7"/>
<organism evidence="2 3">
    <name type="scientific">Candidatus Taylorbacteria bacterium RIFCSPLOWO2_12_FULL_43_20</name>
    <dbReference type="NCBI Taxonomy" id="1802332"/>
    <lineage>
        <taxon>Bacteria</taxon>
        <taxon>Candidatus Tayloriibacteriota</taxon>
    </lineage>
</organism>
<feature type="transmembrane region" description="Helical" evidence="1">
    <location>
        <begin position="57"/>
        <end position="84"/>
    </location>
</feature>
<dbReference type="EMBL" id="MHSK01000006">
    <property type="protein sequence ID" value="OHA42803.1"/>
    <property type="molecule type" value="Genomic_DNA"/>
</dbReference>
<evidence type="ECO:0000313" key="3">
    <source>
        <dbReference type="Proteomes" id="UP000177269"/>
    </source>
</evidence>
<feature type="transmembrane region" description="Helical" evidence="1">
    <location>
        <begin position="24"/>
        <end position="45"/>
    </location>
</feature>
<evidence type="ECO:0000313" key="2">
    <source>
        <dbReference type="EMBL" id="OHA42803.1"/>
    </source>
</evidence>
<evidence type="ECO:0000256" key="1">
    <source>
        <dbReference type="SAM" id="Phobius"/>
    </source>
</evidence>
<reference evidence="2 3" key="1">
    <citation type="journal article" date="2016" name="Nat. Commun.">
        <title>Thousands of microbial genomes shed light on interconnected biogeochemical processes in an aquifer system.</title>
        <authorList>
            <person name="Anantharaman K."/>
            <person name="Brown C.T."/>
            <person name="Hug L.A."/>
            <person name="Sharon I."/>
            <person name="Castelle C.J."/>
            <person name="Probst A.J."/>
            <person name="Thomas B.C."/>
            <person name="Singh A."/>
            <person name="Wilkins M.J."/>
            <person name="Karaoz U."/>
            <person name="Brodie E.L."/>
            <person name="Williams K.H."/>
            <person name="Hubbard S.S."/>
            <person name="Banfield J.F."/>
        </authorList>
    </citation>
    <scope>NUCLEOTIDE SEQUENCE [LARGE SCALE GENOMIC DNA]</scope>
</reference>
<keyword evidence="1" id="KW-1133">Transmembrane helix</keyword>
<protein>
    <submittedName>
        <fullName evidence="2">Uncharacterized protein</fullName>
    </submittedName>
</protein>